<dbReference type="SUPFAM" id="SSF56322">
    <property type="entry name" value="ADC synthase"/>
    <property type="match status" value="1"/>
</dbReference>
<accession>A0A6N7VQT6</accession>
<evidence type="ECO:0000256" key="4">
    <source>
        <dbReference type="ARBA" id="ARBA00023235"/>
    </source>
</evidence>
<dbReference type="NCBIfam" id="TIGR00543">
    <property type="entry name" value="isochor_syn"/>
    <property type="match status" value="1"/>
</dbReference>
<keyword evidence="8" id="KW-1185">Reference proteome</keyword>
<evidence type="ECO:0000313" key="7">
    <source>
        <dbReference type="EMBL" id="MSS83330.1"/>
    </source>
</evidence>
<dbReference type="Proteomes" id="UP000470875">
    <property type="component" value="Unassembled WGS sequence"/>
</dbReference>
<dbReference type="InterPro" id="IPR004561">
    <property type="entry name" value="IsoChor_synthase"/>
</dbReference>
<protein>
    <recommendedName>
        <fullName evidence="3">isochorismate synthase</fullName>
        <ecNumber evidence="3">5.4.4.2</ecNumber>
    </recommendedName>
    <alternativeName>
        <fullName evidence="5">Isochorismate mutase</fullName>
    </alternativeName>
</protein>
<evidence type="ECO:0000256" key="2">
    <source>
        <dbReference type="ARBA" id="ARBA00005297"/>
    </source>
</evidence>
<proteinExistence type="inferred from homology"/>
<reference evidence="7 8" key="1">
    <citation type="submission" date="2019-08" db="EMBL/GenBank/DDBJ databases">
        <title>In-depth cultivation of the pig gut microbiome towards novel bacterial diversity and tailored functional studies.</title>
        <authorList>
            <person name="Wylensek D."/>
            <person name="Hitch T.C.A."/>
            <person name="Clavel T."/>
        </authorList>
    </citation>
    <scope>NUCLEOTIDE SEQUENCE [LARGE SCALE GENOMIC DNA]</scope>
    <source>
        <strain evidence="7 8">WB03_NA08</strain>
    </source>
</reference>
<comment type="caution">
    <text evidence="7">The sequence shown here is derived from an EMBL/GenBank/DDBJ whole genome shotgun (WGS) entry which is preliminary data.</text>
</comment>
<dbReference type="Gene3D" id="3.60.120.10">
    <property type="entry name" value="Anthranilate synthase"/>
    <property type="match status" value="1"/>
</dbReference>
<keyword evidence="4 7" id="KW-0413">Isomerase</keyword>
<evidence type="ECO:0000256" key="1">
    <source>
        <dbReference type="ARBA" id="ARBA00000799"/>
    </source>
</evidence>
<evidence type="ECO:0000256" key="3">
    <source>
        <dbReference type="ARBA" id="ARBA00012824"/>
    </source>
</evidence>
<feature type="domain" description="Chorismate-utilising enzyme C-terminal" evidence="6">
    <location>
        <begin position="153"/>
        <end position="395"/>
    </location>
</feature>
<dbReference type="InterPro" id="IPR015890">
    <property type="entry name" value="Chorismate_C"/>
</dbReference>
<dbReference type="PANTHER" id="PTHR42839">
    <property type="entry name" value="ISOCHORISMATE SYNTHASE ENTC"/>
    <property type="match status" value="1"/>
</dbReference>
<sequence>MITLRQKESAVQLQIRAEEFHDAPENLLNLAPRPGNLLCWVGDKRQIVGWGEALRLEFSGRHAIREASSAWKEIADSAVGGVPIALASFAFGSHSTSYLVVPRVAIVRDNQGTRILTCAVDEEPPSPQHEVNVSREPVTAPAGLWTAPGRMTQSQWEDAVRRLIALLKSGAAAKVVLTRDMVISSATPIDERFLAQRLHDLYPTTWVYSVAGLVGATPEMLAAKRGDTVTSRVLAGTSEPGNGAELLGSLKDRSEHHFAVESVARALSPLSDSLEVPQEPTILDLPNVTHLATDVTASIPNASVLDVIHALHPTAAVCGTPTTLAYNILETIEGTQRGRYSGPVGWVDGTGDGEFGIALRCGQLTDDRKSIRVFAGGGIMPDSVPAVELAETRAKMRPVLEALQLED</sequence>
<gene>
    <name evidence="7" type="ORF">FYJ24_00820</name>
</gene>
<dbReference type="PANTHER" id="PTHR42839:SF2">
    <property type="entry name" value="ISOCHORISMATE SYNTHASE ENTC"/>
    <property type="match status" value="1"/>
</dbReference>
<comment type="similarity">
    <text evidence="2">Belongs to the isochorismate synthase family.</text>
</comment>
<dbReference type="EC" id="5.4.4.2" evidence="3"/>
<evidence type="ECO:0000313" key="8">
    <source>
        <dbReference type="Proteomes" id="UP000470875"/>
    </source>
</evidence>
<dbReference type="InterPro" id="IPR005801">
    <property type="entry name" value="ADC_synthase"/>
</dbReference>
<evidence type="ECO:0000256" key="5">
    <source>
        <dbReference type="ARBA" id="ARBA00041564"/>
    </source>
</evidence>
<dbReference type="AlphaFoldDB" id="A0A6N7VQT6"/>
<comment type="catalytic activity">
    <reaction evidence="1">
        <text>chorismate = isochorismate</text>
        <dbReference type="Rhea" id="RHEA:18985"/>
        <dbReference type="ChEBI" id="CHEBI:29748"/>
        <dbReference type="ChEBI" id="CHEBI:29780"/>
        <dbReference type="EC" id="5.4.4.2"/>
    </reaction>
</comment>
<dbReference type="GO" id="GO:0008909">
    <property type="term" value="F:isochorismate synthase activity"/>
    <property type="evidence" value="ECO:0007669"/>
    <property type="project" value="UniProtKB-EC"/>
</dbReference>
<dbReference type="Pfam" id="PF00425">
    <property type="entry name" value="Chorismate_bind"/>
    <property type="match status" value="1"/>
</dbReference>
<dbReference type="EMBL" id="VULO01000001">
    <property type="protein sequence ID" value="MSS83330.1"/>
    <property type="molecule type" value="Genomic_DNA"/>
</dbReference>
<name>A0A6N7VQT6_9ACTO</name>
<evidence type="ECO:0000259" key="6">
    <source>
        <dbReference type="Pfam" id="PF00425"/>
    </source>
</evidence>
<organism evidence="7 8">
    <name type="scientific">Scrofimicrobium canadense</name>
    <dbReference type="NCBI Taxonomy" id="2652290"/>
    <lineage>
        <taxon>Bacteria</taxon>
        <taxon>Bacillati</taxon>
        <taxon>Actinomycetota</taxon>
        <taxon>Actinomycetes</taxon>
        <taxon>Actinomycetales</taxon>
        <taxon>Actinomycetaceae</taxon>
        <taxon>Scrofimicrobium</taxon>
    </lineage>
</organism>